<evidence type="ECO:0000256" key="6">
    <source>
        <dbReference type="ARBA" id="ARBA00022576"/>
    </source>
</evidence>
<sequence length="466" mass="49215">MSLVSTDAVSASLGPCFVAGAGRPLLKCGSALCRSSSFAGPTVNFSVASCSVVVGAFLGGLWSKRRPRKGTSVASAREDADCLLNTYGHRELVFTRGAGHHLYDAEGWEYLDFTSGIAVNCLGHCDQGWAEAVGMQAGTLAHTSNMYLTLPQVDLAEKLVKLSFADKVFFCNSGTEANEAAIKFSRKVHFSEGQPREQFVAFENSFHGRTMGSLALTWKDKYRTPFAPLMSSVKFLKYNTEDLTGISEHTCAVFVEPIQGEGGVVPGTSAFLRALRRRCDEVGALLVFDEVQSGLGRSGRLFAYELGGVVPDMLTLAKPLAGGLPIGAVLLSDKVASAIQPGDHGSTFAGAPVVCAAANYTINRLSDPGFLANVRSMGERLRAGLRSLAEPRGLTVRGEGLLNGVVFETASSCSAVQRAAQERGLLVLTAGAGNVLRILPALTVTASEVDEALAVLADSFNSCETN</sequence>
<dbReference type="PANTHER" id="PTHR11986">
    <property type="entry name" value="AMINOTRANSFERASE CLASS III"/>
    <property type="match status" value="1"/>
</dbReference>
<evidence type="ECO:0000256" key="10">
    <source>
        <dbReference type="RuleBase" id="RU003560"/>
    </source>
</evidence>
<accession>A0A7S1EZW3</accession>
<gene>
    <name evidence="11" type="ORF">NSCI0253_LOCUS8578</name>
</gene>
<dbReference type="CDD" id="cd00610">
    <property type="entry name" value="OAT_like"/>
    <property type="match status" value="1"/>
</dbReference>
<dbReference type="SUPFAM" id="SSF53383">
    <property type="entry name" value="PLP-dependent transferases"/>
    <property type="match status" value="1"/>
</dbReference>
<protein>
    <recommendedName>
        <fullName evidence="5">acetylornithine transaminase</fullName>
        <ecNumber evidence="5">2.6.1.11</ecNumber>
    </recommendedName>
</protein>
<dbReference type="Gene3D" id="3.40.640.10">
    <property type="entry name" value="Type I PLP-dependent aspartate aminotransferase-like (Major domain)"/>
    <property type="match status" value="1"/>
</dbReference>
<dbReference type="HAMAP" id="MF_01107">
    <property type="entry name" value="ArgD_aminotrans_3"/>
    <property type="match status" value="1"/>
</dbReference>
<dbReference type="NCBIfam" id="NF002325">
    <property type="entry name" value="PRK01278.1"/>
    <property type="match status" value="1"/>
</dbReference>
<evidence type="ECO:0000256" key="1">
    <source>
        <dbReference type="ARBA" id="ARBA00001933"/>
    </source>
</evidence>
<evidence type="ECO:0000256" key="7">
    <source>
        <dbReference type="ARBA" id="ARBA00022605"/>
    </source>
</evidence>
<dbReference type="InterPro" id="IPR015424">
    <property type="entry name" value="PyrdxlP-dep_Trfase"/>
</dbReference>
<dbReference type="Pfam" id="PF00202">
    <property type="entry name" value="Aminotran_3"/>
    <property type="match status" value="1"/>
</dbReference>
<dbReference type="AlphaFoldDB" id="A0A7S1EZW3"/>
<dbReference type="GO" id="GO:0003992">
    <property type="term" value="F:N2-acetyl-L-ornithine:2-oxoglutarate 5-aminotransferase activity"/>
    <property type="evidence" value="ECO:0007669"/>
    <property type="project" value="UniProtKB-EC"/>
</dbReference>
<dbReference type="GO" id="GO:0006526">
    <property type="term" value="P:L-arginine biosynthetic process"/>
    <property type="evidence" value="ECO:0007669"/>
    <property type="project" value="UniProtKB-UniPathway"/>
</dbReference>
<dbReference type="PROSITE" id="PS00600">
    <property type="entry name" value="AA_TRANSFER_CLASS_3"/>
    <property type="match status" value="1"/>
</dbReference>
<dbReference type="InterPro" id="IPR004636">
    <property type="entry name" value="AcOrn/SuccOrn_fam"/>
</dbReference>
<dbReference type="UniPathway" id="UPA00068">
    <property type="reaction ID" value="UER00109"/>
</dbReference>
<dbReference type="EC" id="2.6.1.11" evidence="5"/>
<comment type="subcellular location">
    <subcellularLocation>
        <location evidence="2">Mitochondrion</location>
    </subcellularLocation>
</comment>
<comment type="pathway">
    <text evidence="3">Amino-acid biosynthesis; L-arginine biosynthesis; N(2)-acetyl-L-ornithine from L-glutamate: step 4/4.</text>
</comment>
<dbReference type="Gene3D" id="3.90.1150.10">
    <property type="entry name" value="Aspartate Aminotransferase, domain 1"/>
    <property type="match status" value="1"/>
</dbReference>
<keyword evidence="9 10" id="KW-0663">Pyridoxal phosphate</keyword>
<comment type="similarity">
    <text evidence="4 10">Belongs to the class-III pyridoxal-phosphate-dependent aminotransferase family.</text>
</comment>
<dbReference type="NCBIfam" id="TIGR00707">
    <property type="entry name" value="argD"/>
    <property type="match status" value="1"/>
</dbReference>
<dbReference type="EMBL" id="HBFQ01012248">
    <property type="protein sequence ID" value="CAD8834230.1"/>
    <property type="molecule type" value="Transcribed_RNA"/>
</dbReference>
<organism evidence="11">
    <name type="scientific">Noctiluca scintillans</name>
    <name type="common">Sea sparkle</name>
    <name type="synonym">Red tide dinoflagellate</name>
    <dbReference type="NCBI Taxonomy" id="2966"/>
    <lineage>
        <taxon>Eukaryota</taxon>
        <taxon>Sar</taxon>
        <taxon>Alveolata</taxon>
        <taxon>Dinophyceae</taxon>
        <taxon>Noctilucales</taxon>
        <taxon>Noctilucaceae</taxon>
        <taxon>Noctiluca</taxon>
    </lineage>
</organism>
<dbReference type="PANTHER" id="PTHR11986:SF79">
    <property type="entry name" value="ACETYLORNITHINE AMINOTRANSFERASE, MITOCHONDRIAL"/>
    <property type="match status" value="1"/>
</dbReference>
<evidence type="ECO:0000256" key="5">
    <source>
        <dbReference type="ARBA" id="ARBA00012919"/>
    </source>
</evidence>
<keyword evidence="7" id="KW-0028">Amino-acid biosynthesis</keyword>
<dbReference type="GO" id="GO:0030170">
    <property type="term" value="F:pyridoxal phosphate binding"/>
    <property type="evidence" value="ECO:0007669"/>
    <property type="project" value="InterPro"/>
</dbReference>
<dbReference type="GO" id="GO:0042802">
    <property type="term" value="F:identical protein binding"/>
    <property type="evidence" value="ECO:0007669"/>
    <property type="project" value="TreeGrafter"/>
</dbReference>
<evidence type="ECO:0000256" key="8">
    <source>
        <dbReference type="ARBA" id="ARBA00022679"/>
    </source>
</evidence>
<evidence type="ECO:0000256" key="3">
    <source>
        <dbReference type="ARBA" id="ARBA00005024"/>
    </source>
</evidence>
<dbReference type="InterPro" id="IPR005814">
    <property type="entry name" value="Aminotrans_3"/>
</dbReference>
<dbReference type="GO" id="GO:0009570">
    <property type="term" value="C:chloroplast stroma"/>
    <property type="evidence" value="ECO:0007669"/>
    <property type="project" value="TreeGrafter"/>
</dbReference>
<keyword evidence="8" id="KW-0808">Transferase</keyword>
<name>A0A7S1EZW3_NOCSC</name>
<dbReference type="FunFam" id="3.40.640.10:FF:000004">
    <property type="entry name" value="Acetylornithine aminotransferase"/>
    <property type="match status" value="1"/>
</dbReference>
<evidence type="ECO:0000256" key="4">
    <source>
        <dbReference type="ARBA" id="ARBA00008954"/>
    </source>
</evidence>
<keyword evidence="6" id="KW-0032">Aminotransferase</keyword>
<evidence type="ECO:0000313" key="11">
    <source>
        <dbReference type="EMBL" id="CAD8834230.1"/>
    </source>
</evidence>
<dbReference type="InterPro" id="IPR049704">
    <property type="entry name" value="Aminotrans_3_PPA_site"/>
</dbReference>
<dbReference type="InterPro" id="IPR015421">
    <property type="entry name" value="PyrdxlP-dep_Trfase_major"/>
</dbReference>
<evidence type="ECO:0000256" key="2">
    <source>
        <dbReference type="ARBA" id="ARBA00004173"/>
    </source>
</evidence>
<dbReference type="InterPro" id="IPR015422">
    <property type="entry name" value="PyrdxlP-dep_Trfase_small"/>
</dbReference>
<dbReference type="InterPro" id="IPR050103">
    <property type="entry name" value="Class-III_PLP-dep_AT"/>
</dbReference>
<dbReference type="GO" id="GO:0005739">
    <property type="term" value="C:mitochondrion"/>
    <property type="evidence" value="ECO:0007669"/>
    <property type="project" value="UniProtKB-SubCell"/>
</dbReference>
<comment type="cofactor">
    <cofactor evidence="1">
        <name>pyridoxal 5'-phosphate</name>
        <dbReference type="ChEBI" id="CHEBI:597326"/>
    </cofactor>
</comment>
<reference evidence="11" key="1">
    <citation type="submission" date="2021-01" db="EMBL/GenBank/DDBJ databases">
        <authorList>
            <person name="Corre E."/>
            <person name="Pelletier E."/>
            <person name="Niang G."/>
            <person name="Scheremetjew M."/>
            <person name="Finn R."/>
            <person name="Kale V."/>
            <person name="Holt S."/>
            <person name="Cochrane G."/>
            <person name="Meng A."/>
            <person name="Brown T."/>
            <person name="Cohen L."/>
        </authorList>
    </citation>
    <scope>NUCLEOTIDE SEQUENCE</scope>
</reference>
<evidence type="ECO:0000256" key="9">
    <source>
        <dbReference type="ARBA" id="ARBA00022898"/>
    </source>
</evidence>
<proteinExistence type="inferred from homology"/>